<dbReference type="OrthoDB" id="9803878at2"/>
<accession>A0A1S8YKM3</accession>
<reference evidence="1 2" key="1">
    <citation type="submission" date="2016-12" db="EMBL/GenBank/DDBJ databases">
        <title>Izhakiella australiana sp. nov. of genus Izhakiella isolated from Australian desert.</title>
        <authorList>
            <person name="Ji M."/>
        </authorList>
    </citation>
    <scope>NUCLEOTIDE SEQUENCE [LARGE SCALE GENOMIC DNA]</scope>
    <source>
        <strain evidence="1 2">D4N98</strain>
    </source>
</reference>
<comment type="caution">
    <text evidence="1">The sequence shown here is derived from an EMBL/GenBank/DDBJ whole genome shotgun (WGS) entry which is preliminary data.</text>
</comment>
<sequence>MEIKLHANATTTPRIRRYIQQSDKSDRQLAKELGISVATVRRWRQREDVADRNTAPVTTRKVLSPEQSALINWLRQTFLISLDELLVVVNQGMGLSVSRAGLDRYLTRVADKSAAKALRGRKASQAGLRPTHLRLHYQRINLLPDDGGEWHLLWALEPVSGWVTAQAFAGVSPHLVVIWLSQLLDAAPCDIQSIETENKTVFGYQNAKQQPLQLWAEQHPLTLHCDESAERDVALRLNIPLTALLPATEGCDLSQAIGQFCQRYNHHWTQKKLGHLTPFDFAQAAR</sequence>
<dbReference type="CDD" id="cd00093">
    <property type="entry name" value="HTH_XRE"/>
    <property type="match status" value="1"/>
</dbReference>
<dbReference type="InterPro" id="IPR001387">
    <property type="entry name" value="Cro/C1-type_HTH"/>
</dbReference>
<proteinExistence type="predicted"/>
<evidence type="ECO:0000313" key="1">
    <source>
        <dbReference type="EMBL" id="OON39415.1"/>
    </source>
</evidence>
<protein>
    <submittedName>
        <fullName evidence="1">Uncharacterized protein</fullName>
    </submittedName>
</protein>
<dbReference type="SUPFAM" id="SSF46689">
    <property type="entry name" value="Homeodomain-like"/>
    <property type="match status" value="1"/>
</dbReference>
<dbReference type="EMBL" id="MRUL01000009">
    <property type="protein sequence ID" value="OON39415.1"/>
    <property type="molecule type" value="Genomic_DNA"/>
</dbReference>
<name>A0A1S8YKM3_9GAMM</name>
<dbReference type="AlphaFoldDB" id="A0A1S8YKM3"/>
<dbReference type="InterPro" id="IPR009057">
    <property type="entry name" value="Homeodomain-like_sf"/>
</dbReference>
<dbReference type="RefSeq" id="WP_078003348.1">
    <property type="nucleotide sequence ID" value="NZ_MRUL01000009.1"/>
</dbReference>
<keyword evidence="2" id="KW-1185">Reference proteome</keyword>
<organism evidence="1 2">
    <name type="scientific">Izhakiella australiensis</name>
    <dbReference type="NCBI Taxonomy" id="1926881"/>
    <lineage>
        <taxon>Bacteria</taxon>
        <taxon>Pseudomonadati</taxon>
        <taxon>Pseudomonadota</taxon>
        <taxon>Gammaproteobacteria</taxon>
        <taxon>Enterobacterales</taxon>
        <taxon>Erwiniaceae</taxon>
        <taxon>Izhakiella</taxon>
    </lineage>
</organism>
<dbReference type="STRING" id="1926881.BTJ39_14140"/>
<gene>
    <name evidence="1" type="ORF">BTJ39_14140</name>
</gene>
<dbReference type="Proteomes" id="UP000190667">
    <property type="component" value="Unassembled WGS sequence"/>
</dbReference>
<evidence type="ECO:0000313" key="2">
    <source>
        <dbReference type="Proteomes" id="UP000190667"/>
    </source>
</evidence>